<reference evidence="5" key="1">
    <citation type="submission" date="2016-11" db="EMBL/GenBank/DDBJ databases">
        <authorList>
            <person name="Jaros S."/>
            <person name="Januszkiewicz K."/>
            <person name="Wedrychowicz H."/>
        </authorList>
    </citation>
    <scope>NUCLEOTIDE SEQUENCE [LARGE SCALE GENOMIC DNA]</scope>
    <source>
        <strain evidence="5">DSM 19859</strain>
    </source>
</reference>
<dbReference type="EMBL" id="QOVN01000004">
    <property type="protein sequence ID" value="RXG28846.1"/>
    <property type="molecule type" value="Genomic_DNA"/>
</dbReference>
<keyword evidence="7" id="KW-1185">Reference proteome</keyword>
<evidence type="ECO:0000313" key="7">
    <source>
        <dbReference type="Proteomes" id="UP000290037"/>
    </source>
</evidence>
<dbReference type="InterPro" id="IPR029069">
    <property type="entry name" value="HotDog_dom_sf"/>
</dbReference>
<comment type="similarity">
    <text evidence="1">Belongs to the thioesterase PaaI family.</text>
</comment>
<dbReference type="Proteomes" id="UP000290037">
    <property type="component" value="Unassembled WGS sequence"/>
</dbReference>
<dbReference type="Gene3D" id="3.10.129.10">
    <property type="entry name" value="Hotdog Thioesterase"/>
    <property type="match status" value="1"/>
</dbReference>
<protein>
    <submittedName>
        <fullName evidence="5">Uncharacterized domain 1-containing protein</fullName>
    </submittedName>
</protein>
<dbReference type="STRING" id="573501.SAMN04487999_0168"/>
<dbReference type="PANTHER" id="PTHR43240:SF5">
    <property type="entry name" value="1,4-DIHYDROXY-2-NAPHTHOYL-COA THIOESTERASE 1"/>
    <property type="match status" value="1"/>
</dbReference>
<dbReference type="EMBL" id="FQXT01000001">
    <property type="protein sequence ID" value="SHH42384.1"/>
    <property type="molecule type" value="Genomic_DNA"/>
</dbReference>
<reference evidence="6" key="2">
    <citation type="submission" date="2016-11" db="EMBL/GenBank/DDBJ databases">
        <authorList>
            <person name="Varghese N."/>
            <person name="Submissions S."/>
        </authorList>
    </citation>
    <scope>NUCLEOTIDE SEQUENCE [LARGE SCALE GENOMIC DNA]</scope>
    <source>
        <strain evidence="6">DSM 19859</strain>
    </source>
</reference>
<dbReference type="GO" id="GO:0061522">
    <property type="term" value="F:1,4-dihydroxy-2-naphthoyl-CoA thioesterase activity"/>
    <property type="evidence" value="ECO:0007669"/>
    <property type="project" value="TreeGrafter"/>
</dbReference>
<reference evidence="4 7" key="3">
    <citation type="submission" date="2018-07" db="EMBL/GenBank/DDBJ databases">
        <title>Leeuwenhoekiella genomics.</title>
        <authorList>
            <person name="Tahon G."/>
            <person name="Willems A."/>
        </authorList>
    </citation>
    <scope>NUCLEOTIDE SEQUENCE [LARGE SCALE GENOMIC DNA]</scope>
    <source>
        <strain evidence="4 7">LMG 24856</strain>
    </source>
</reference>
<dbReference type="GO" id="GO:0005829">
    <property type="term" value="C:cytosol"/>
    <property type="evidence" value="ECO:0007669"/>
    <property type="project" value="TreeGrafter"/>
</dbReference>
<dbReference type="OrthoDB" id="9798208at2"/>
<dbReference type="PANTHER" id="PTHR43240">
    <property type="entry name" value="1,4-DIHYDROXY-2-NAPHTHOYL-COA THIOESTERASE 1"/>
    <property type="match status" value="1"/>
</dbReference>
<evidence type="ECO:0000313" key="6">
    <source>
        <dbReference type="Proteomes" id="UP000184240"/>
    </source>
</evidence>
<evidence type="ECO:0000313" key="4">
    <source>
        <dbReference type="EMBL" id="RXG28846.1"/>
    </source>
</evidence>
<name>A0A1M5SV40_9FLAO</name>
<dbReference type="SUPFAM" id="SSF54637">
    <property type="entry name" value="Thioesterase/thiol ester dehydrase-isomerase"/>
    <property type="match status" value="1"/>
</dbReference>
<evidence type="ECO:0000256" key="1">
    <source>
        <dbReference type="ARBA" id="ARBA00008324"/>
    </source>
</evidence>
<dbReference type="NCBIfam" id="TIGR00369">
    <property type="entry name" value="unchar_dom_1"/>
    <property type="match status" value="1"/>
</dbReference>
<proteinExistence type="inferred from homology"/>
<feature type="domain" description="Thioesterase" evidence="3">
    <location>
        <begin position="52"/>
        <end position="127"/>
    </location>
</feature>
<evidence type="ECO:0000313" key="5">
    <source>
        <dbReference type="EMBL" id="SHH42384.1"/>
    </source>
</evidence>
<dbReference type="RefSeq" id="WP_072979353.1">
    <property type="nucleotide sequence ID" value="NZ_FQXT01000001.1"/>
</dbReference>
<dbReference type="CDD" id="cd03443">
    <property type="entry name" value="PaaI_thioesterase"/>
    <property type="match status" value="1"/>
</dbReference>
<sequence length="141" mass="15436">MFQDNKEEALKRCNAICKNTLMETLQIEFTDIGEDFLTARMPVTSKVHQPDGVLHGGASVALAESVGSAASMMFLDVEKVFIRGIEISANHVKSISEGDVFAKATYLHKGRTTQLWQIKITNTAGDLISLVKLTTIALPKK</sequence>
<gene>
    <name evidence="4" type="ORF">DSM01_2307</name>
    <name evidence="5" type="ORF">SAMN04487999_0168</name>
</gene>
<accession>A0A1M5SV40</accession>
<organism evidence="5 6">
    <name type="scientific">Leeuwenhoekiella palythoae</name>
    <dbReference type="NCBI Taxonomy" id="573501"/>
    <lineage>
        <taxon>Bacteria</taxon>
        <taxon>Pseudomonadati</taxon>
        <taxon>Bacteroidota</taxon>
        <taxon>Flavobacteriia</taxon>
        <taxon>Flavobacteriales</taxon>
        <taxon>Flavobacteriaceae</taxon>
        <taxon>Leeuwenhoekiella</taxon>
    </lineage>
</organism>
<evidence type="ECO:0000256" key="2">
    <source>
        <dbReference type="ARBA" id="ARBA00022801"/>
    </source>
</evidence>
<dbReference type="InterPro" id="IPR006683">
    <property type="entry name" value="Thioestr_dom"/>
</dbReference>
<dbReference type="Pfam" id="PF03061">
    <property type="entry name" value="4HBT"/>
    <property type="match status" value="1"/>
</dbReference>
<evidence type="ECO:0000259" key="3">
    <source>
        <dbReference type="Pfam" id="PF03061"/>
    </source>
</evidence>
<keyword evidence="2" id="KW-0378">Hydrolase</keyword>
<dbReference type="InterPro" id="IPR003736">
    <property type="entry name" value="PAAI_dom"/>
</dbReference>
<dbReference type="AlphaFoldDB" id="A0A1M5SV40"/>
<dbReference type="Proteomes" id="UP000184240">
    <property type="component" value="Unassembled WGS sequence"/>
</dbReference>